<evidence type="ECO:0000313" key="2">
    <source>
        <dbReference type="EMBL" id="PSF30991.1"/>
    </source>
</evidence>
<sequence>MTENHKSTAVTFRCPSDVIDSIDTQAKATKQNRTDVLVDLILGSIPNVKVIERSKLSPSPAIYYVFTPDKKLLYMGKADNLQKRWNSHHKYQYFIETSLDCRIGYFPLNSVDNLNEVIEEFQSDSVATPTENILVTNGQLNELRHELYALKRQFDITFSSLSAIGLENLIKRFEDLKPPSGLQDWTPTSEDRREGIVRSNLMKHFGFNSTLDLESAASFYNNELDKYLEELSGWQCKPIEQGSHRTRFYAPSTPQNKP</sequence>
<dbReference type="RefSeq" id="WP_106459342.1">
    <property type="nucleotide sequence ID" value="NZ_PXOH01000051.1"/>
</dbReference>
<proteinExistence type="predicted"/>
<evidence type="ECO:0000313" key="3">
    <source>
        <dbReference type="Proteomes" id="UP000239001"/>
    </source>
</evidence>
<feature type="domain" description="GIY-YIG" evidence="1">
    <location>
        <begin position="61"/>
        <end position="90"/>
    </location>
</feature>
<organism evidence="2 3">
    <name type="scientific">Aphanothece hegewaldii CCALA 016</name>
    <dbReference type="NCBI Taxonomy" id="2107694"/>
    <lineage>
        <taxon>Bacteria</taxon>
        <taxon>Bacillati</taxon>
        <taxon>Cyanobacteriota</taxon>
        <taxon>Cyanophyceae</taxon>
        <taxon>Oscillatoriophycideae</taxon>
        <taxon>Chroococcales</taxon>
        <taxon>Aphanothecaceae</taxon>
        <taxon>Aphanothece</taxon>
    </lineage>
</organism>
<dbReference type="Proteomes" id="UP000239001">
    <property type="component" value="Unassembled WGS sequence"/>
</dbReference>
<reference evidence="2 3" key="2">
    <citation type="submission" date="2018-03" db="EMBL/GenBank/DDBJ databases">
        <authorList>
            <person name="Keele B.F."/>
        </authorList>
    </citation>
    <scope>NUCLEOTIDE SEQUENCE [LARGE SCALE GENOMIC DNA]</scope>
    <source>
        <strain evidence="2 3">CCALA 016</strain>
    </source>
</reference>
<dbReference type="AlphaFoldDB" id="A0A2T1LR75"/>
<dbReference type="SUPFAM" id="SSF82771">
    <property type="entry name" value="GIY-YIG endonuclease"/>
    <property type="match status" value="1"/>
</dbReference>
<protein>
    <submittedName>
        <fullName evidence="2">Excinuclease ABC subunit C</fullName>
    </submittedName>
</protein>
<dbReference type="Pfam" id="PF01541">
    <property type="entry name" value="GIY-YIG"/>
    <property type="match status" value="1"/>
</dbReference>
<dbReference type="InterPro" id="IPR035901">
    <property type="entry name" value="GIY-YIG_endonuc_sf"/>
</dbReference>
<dbReference type="InterPro" id="IPR000305">
    <property type="entry name" value="GIY-YIG_endonuc"/>
</dbReference>
<keyword evidence="3" id="KW-1185">Reference proteome</keyword>
<accession>A0A2T1LR75</accession>
<name>A0A2T1LR75_9CHRO</name>
<reference evidence="2 3" key="1">
    <citation type="submission" date="2018-03" db="EMBL/GenBank/DDBJ databases">
        <title>The ancient ancestry and fast evolution of plastids.</title>
        <authorList>
            <person name="Moore K.R."/>
            <person name="Magnabosco C."/>
            <person name="Momper L."/>
            <person name="Gold D.A."/>
            <person name="Bosak T."/>
            <person name="Fournier G.P."/>
        </authorList>
    </citation>
    <scope>NUCLEOTIDE SEQUENCE [LARGE SCALE GENOMIC DNA]</scope>
    <source>
        <strain evidence="2 3">CCALA 016</strain>
    </source>
</reference>
<dbReference type="EMBL" id="PXOH01000051">
    <property type="protein sequence ID" value="PSF30991.1"/>
    <property type="molecule type" value="Genomic_DNA"/>
</dbReference>
<gene>
    <name evidence="2" type="ORF">C7H19_23485</name>
</gene>
<comment type="caution">
    <text evidence="2">The sequence shown here is derived from an EMBL/GenBank/DDBJ whole genome shotgun (WGS) entry which is preliminary data.</text>
</comment>
<dbReference type="Gene3D" id="3.40.1440.10">
    <property type="entry name" value="GIY-YIG endonuclease"/>
    <property type="match status" value="1"/>
</dbReference>
<dbReference type="CDD" id="cd00719">
    <property type="entry name" value="GIY-YIG_SF"/>
    <property type="match status" value="1"/>
</dbReference>
<evidence type="ECO:0000259" key="1">
    <source>
        <dbReference type="Pfam" id="PF01541"/>
    </source>
</evidence>
<dbReference type="OrthoDB" id="468458at2"/>